<accession>A0A291NKU8</accession>
<proteinExistence type="predicted"/>
<dbReference type="Proteomes" id="UP000229926">
    <property type="component" value="Segment"/>
</dbReference>
<dbReference type="KEGG" id="vg:54982767"/>
<name>A0A291NKU8_9CAUD</name>
<dbReference type="GeneID" id="54982767"/>
<evidence type="ECO:0000313" key="2">
    <source>
        <dbReference type="Proteomes" id="UP000229926"/>
    </source>
</evidence>
<keyword evidence="2" id="KW-1185">Reference proteome</keyword>
<reference evidence="1 2" key="1">
    <citation type="submission" date="2016-11" db="EMBL/GenBank/DDBJ databases">
        <title>Isolation and characterization of Siphoviridae bacteriophage capable of lysing multidrug-resistant Salmonella.</title>
        <authorList>
            <person name="Chen Y."/>
            <person name="Song J."/>
            <person name="Wu B."/>
        </authorList>
    </citation>
    <scope>NUCLEOTIDE SEQUENCE [LARGE SCALE GENOMIC DNA]</scope>
</reference>
<dbReference type="RefSeq" id="YP_009792561.1">
    <property type="nucleotide sequence ID" value="NC_047859.1"/>
</dbReference>
<organism evidence="1 2">
    <name type="scientific">Salmonella phage SP01</name>
    <dbReference type="NCBI Taxonomy" id="1920294"/>
    <lineage>
        <taxon>Viruses</taxon>
        <taxon>Duplodnaviria</taxon>
        <taxon>Heunggongvirae</taxon>
        <taxon>Uroviricota</taxon>
        <taxon>Caudoviricetes</taxon>
        <taxon>Demerecviridae</taxon>
        <taxon>Markadamsvirinae</taxon>
        <taxon>Tequintavirus</taxon>
        <taxon>Tequintavirus SP01</taxon>
    </lineage>
</organism>
<protein>
    <submittedName>
        <fullName evidence="1">Uncharacterized protein</fullName>
    </submittedName>
</protein>
<evidence type="ECO:0000313" key="1">
    <source>
        <dbReference type="EMBL" id="ATI99460.1"/>
    </source>
</evidence>
<sequence length="52" mass="6006">MERREFTPEEIEQIKESAMKNARISLSLEGIIISDVNFEKIKAIADELEKVI</sequence>
<dbReference type="EMBL" id="KY114934">
    <property type="protein sequence ID" value="ATI99460.1"/>
    <property type="molecule type" value="Genomic_DNA"/>
</dbReference>